<evidence type="ECO:0000259" key="11">
    <source>
        <dbReference type="PROSITE" id="PS51201"/>
    </source>
</evidence>
<evidence type="ECO:0000313" key="13">
    <source>
        <dbReference type="Proteomes" id="UP000265431"/>
    </source>
</evidence>
<gene>
    <name evidence="12" type="ORF">D1224_01985</name>
</gene>
<keyword evidence="5 10" id="KW-0812">Transmembrane</keyword>
<dbReference type="InterPro" id="IPR006153">
    <property type="entry name" value="Cation/H_exchanger_TM"/>
</dbReference>
<keyword evidence="7 10" id="KW-1133">Transmembrane helix</keyword>
<keyword evidence="9 10" id="KW-0472">Membrane</keyword>
<evidence type="ECO:0000313" key="12">
    <source>
        <dbReference type="EMBL" id="RIJ25909.1"/>
    </source>
</evidence>
<dbReference type="GO" id="GO:0015297">
    <property type="term" value="F:antiporter activity"/>
    <property type="evidence" value="ECO:0007669"/>
    <property type="project" value="UniProtKB-KW"/>
</dbReference>
<evidence type="ECO:0000256" key="1">
    <source>
        <dbReference type="ARBA" id="ARBA00004127"/>
    </source>
</evidence>
<feature type="transmembrane region" description="Helical" evidence="10">
    <location>
        <begin position="102"/>
        <end position="124"/>
    </location>
</feature>
<dbReference type="InterPro" id="IPR003148">
    <property type="entry name" value="RCK_N"/>
</dbReference>
<organism evidence="12 13">
    <name type="scientific">Henriciella barbarensis</name>
    <dbReference type="NCBI Taxonomy" id="86342"/>
    <lineage>
        <taxon>Bacteria</taxon>
        <taxon>Pseudomonadati</taxon>
        <taxon>Pseudomonadota</taxon>
        <taxon>Alphaproteobacteria</taxon>
        <taxon>Hyphomonadales</taxon>
        <taxon>Hyphomonadaceae</taxon>
        <taxon>Henriciella</taxon>
    </lineage>
</organism>
<feature type="transmembrane region" description="Helical" evidence="10">
    <location>
        <begin position="343"/>
        <end position="367"/>
    </location>
</feature>
<comment type="subcellular location">
    <subcellularLocation>
        <location evidence="1">Endomembrane system</location>
        <topology evidence="1">Multi-pass membrane protein</topology>
    </subcellularLocation>
</comment>
<keyword evidence="6" id="KW-0630">Potassium</keyword>
<feature type="transmembrane region" description="Helical" evidence="10">
    <location>
        <begin position="373"/>
        <end position="393"/>
    </location>
</feature>
<dbReference type="Gene3D" id="1.20.1530.20">
    <property type="match status" value="1"/>
</dbReference>
<dbReference type="InterPro" id="IPR038770">
    <property type="entry name" value="Na+/solute_symporter_sf"/>
</dbReference>
<dbReference type="GO" id="GO:0005886">
    <property type="term" value="C:plasma membrane"/>
    <property type="evidence" value="ECO:0007669"/>
    <property type="project" value="InterPro"/>
</dbReference>
<evidence type="ECO:0000256" key="7">
    <source>
        <dbReference type="ARBA" id="ARBA00022989"/>
    </source>
</evidence>
<feature type="transmembrane region" description="Helical" evidence="10">
    <location>
        <begin position="289"/>
        <end position="322"/>
    </location>
</feature>
<protein>
    <submittedName>
        <fullName evidence="12">Portal protein</fullName>
    </submittedName>
</protein>
<dbReference type="GO" id="GO:0012505">
    <property type="term" value="C:endomembrane system"/>
    <property type="evidence" value="ECO:0007669"/>
    <property type="project" value="UniProtKB-SubCell"/>
</dbReference>
<dbReference type="PANTHER" id="PTHR46157:SF4">
    <property type="entry name" value="K(+) EFFLUX ANTIPORTER 3, CHLOROPLASTIC"/>
    <property type="match status" value="1"/>
</dbReference>
<dbReference type="Pfam" id="PF00999">
    <property type="entry name" value="Na_H_Exchanger"/>
    <property type="match status" value="1"/>
</dbReference>
<evidence type="ECO:0000256" key="2">
    <source>
        <dbReference type="ARBA" id="ARBA00022448"/>
    </source>
</evidence>
<name>A0A399R8R7_9PROT</name>
<dbReference type="Pfam" id="PF02254">
    <property type="entry name" value="TrkA_N"/>
    <property type="match status" value="1"/>
</dbReference>
<evidence type="ECO:0000256" key="5">
    <source>
        <dbReference type="ARBA" id="ARBA00022692"/>
    </source>
</evidence>
<dbReference type="OrthoDB" id="9781411at2"/>
<feature type="transmembrane region" description="Helical" evidence="10">
    <location>
        <begin position="35"/>
        <end position="53"/>
    </location>
</feature>
<dbReference type="InterPro" id="IPR006036">
    <property type="entry name" value="K_uptake_TrkA"/>
</dbReference>
<dbReference type="PRINTS" id="PR00335">
    <property type="entry name" value="KUPTAKETRKA"/>
</dbReference>
<dbReference type="AlphaFoldDB" id="A0A399R8R7"/>
<evidence type="ECO:0000256" key="6">
    <source>
        <dbReference type="ARBA" id="ARBA00022958"/>
    </source>
</evidence>
<dbReference type="Proteomes" id="UP000265431">
    <property type="component" value="Unassembled WGS sequence"/>
</dbReference>
<keyword evidence="3" id="KW-0050">Antiport</keyword>
<feature type="transmembrane region" description="Helical" evidence="10">
    <location>
        <begin position="73"/>
        <end position="90"/>
    </location>
</feature>
<dbReference type="InterPro" id="IPR036291">
    <property type="entry name" value="NAD(P)-bd_dom_sf"/>
</dbReference>
<dbReference type="SUPFAM" id="SSF51735">
    <property type="entry name" value="NAD(P)-binding Rossmann-fold domains"/>
    <property type="match status" value="1"/>
</dbReference>
<dbReference type="GO" id="GO:0015079">
    <property type="term" value="F:potassium ion transmembrane transporter activity"/>
    <property type="evidence" value="ECO:0007669"/>
    <property type="project" value="InterPro"/>
</dbReference>
<keyword evidence="2" id="KW-0813">Transport</keyword>
<evidence type="ECO:0000256" key="8">
    <source>
        <dbReference type="ARBA" id="ARBA00023065"/>
    </source>
</evidence>
<feature type="domain" description="RCK N-terminal" evidence="11">
    <location>
        <begin position="419"/>
        <end position="536"/>
    </location>
</feature>
<proteinExistence type="predicted"/>
<evidence type="ECO:0000256" key="3">
    <source>
        <dbReference type="ARBA" id="ARBA00022449"/>
    </source>
</evidence>
<feature type="transmembrane region" description="Helical" evidence="10">
    <location>
        <begin position="163"/>
        <end position="185"/>
    </location>
</feature>
<evidence type="ECO:0000256" key="10">
    <source>
        <dbReference type="SAM" id="Phobius"/>
    </source>
</evidence>
<feature type="transmembrane region" description="Helical" evidence="10">
    <location>
        <begin position="240"/>
        <end position="269"/>
    </location>
</feature>
<dbReference type="PANTHER" id="PTHR46157">
    <property type="entry name" value="K(+) EFFLUX ANTIPORTER 3, CHLOROPLASTIC"/>
    <property type="match status" value="1"/>
</dbReference>
<dbReference type="GO" id="GO:1902600">
    <property type="term" value="P:proton transmembrane transport"/>
    <property type="evidence" value="ECO:0007669"/>
    <property type="project" value="InterPro"/>
</dbReference>
<dbReference type="PROSITE" id="PS51201">
    <property type="entry name" value="RCK_N"/>
    <property type="match status" value="1"/>
</dbReference>
<evidence type="ECO:0000256" key="4">
    <source>
        <dbReference type="ARBA" id="ARBA00022538"/>
    </source>
</evidence>
<dbReference type="EMBL" id="QWGB01000004">
    <property type="protein sequence ID" value="RIJ25909.1"/>
    <property type="molecule type" value="Genomic_DNA"/>
</dbReference>
<feature type="transmembrane region" description="Helical" evidence="10">
    <location>
        <begin position="13"/>
        <end position="30"/>
    </location>
</feature>
<feature type="transmembrane region" description="Helical" evidence="10">
    <location>
        <begin position="130"/>
        <end position="151"/>
    </location>
</feature>
<dbReference type="RefSeq" id="WP_119378259.1">
    <property type="nucleotide sequence ID" value="NZ_QWGB01000004.1"/>
</dbReference>
<dbReference type="FunFam" id="3.40.50.720:FF:000036">
    <property type="entry name" value="Glutathione-regulated potassium-efflux system protein KefB"/>
    <property type="match status" value="1"/>
</dbReference>
<evidence type="ECO:0000256" key="9">
    <source>
        <dbReference type="ARBA" id="ARBA00023136"/>
    </source>
</evidence>
<dbReference type="Gene3D" id="3.40.50.720">
    <property type="entry name" value="NAD(P)-binding Rossmann-like Domain"/>
    <property type="match status" value="1"/>
</dbReference>
<feature type="transmembrane region" description="Helical" evidence="10">
    <location>
        <begin position="197"/>
        <end position="219"/>
    </location>
</feature>
<keyword evidence="4" id="KW-0633">Potassium transport</keyword>
<keyword evidence="8" id="KW-0406">Ion transport</keyword>
<reference evidence="12 13" key="1">
    <citation type="submission" date="2018-08" db="EMBL/GenBank/DDBJ databases">
        <title>Henriciella mobilis sp. nov., isolated from seawater.</title>
        <authorList>
            <person name="Cheng H."/>
            <person name="Wu Y.-H."/>
            <person name="Xu X.-W."/>
            <person name="Guo L.-L."/>
        </authorList>
    </citation>
    <scope>NUCLEOTIDE SEQUENCE [LARGE SCALE GENOMIC DNA]</scope>
    <source>
        <strain evidence="12 13">CCUG66934</strain>
    </source>
</reference>
<comment type="caution">
    <text evidence="12">The sequence shown here is derived from an EMBL/GenBank/DDBJ whole genome shotgun (WGS) entry which is preliminary data.</text>
</comment>
<accession>A0A399R8R7</accession>
<sequence length="580" mass="60641">MGHEGQEIFLKDMLVFLFAAGIIVPALRLVRVPAVAGFLIAGVVLGPYGLGTLEDLWAPVQFITVGEPEAAEPFAELGILFLLFLIGLELSFEKLWRMKDAVFGAGALQSVASAIAIGVALWLIGLEPAAAAIIGLALALSSTAIVMQMLTNEHRATGPTGKAALGVLLFQDILVAPILILISFLSAESGGSLAGDVLRALGEGLIALIVIVAIGRFAVRPVFRLAAQAGGRDFLMAVTLFTVIGAAVITASAGLSVALGAFLAGLLLGETEFRHQAEVDLDPFKGLLLGIFFMTVGMSIDLAVIVELAPVVLGGLAALLALKLVIAWTSTRLFGASRPVATEAAFLLAPAGEFAFVVMASATAAGLLTSQQATPVTAIAGLSMLLIPATSRLGQVLAKRFKPPQPTHEPEPQSFEEMDGHVIIAGFGRVGRTIARVLSEANTDIVIVENDPSLVRQGRRKGWQVSIGDAGRPEMLEAAGLAGASMVVVTVDNAASARQMVEAVRKKRPALPIMVRARDAEHGRELEAAGATYVIPDAIEAALQLSGRVLEEFGYAGETVRDLLAAERDEAYRAGTQETS</sequence>
<keyword evidence="13" id="KW-1185">Reference proteome</keyword>